<feature type="zinc finger region" description="C3H1-type" evidence="5">
    <location>
        <begin position="12"/>
        <end position="40"/>
    </location>
</feature>
<dbReference type="PROSITE" id="PS50103">
    <property type="entry name" value="ZF_C3H1"/>
    <property type="match status" value="2"/>
</dbReference>
<evidence type="ECO:0000313" key="9">
    <source>
        <dbReference type="Proteomes" id="UP000002630"/>
    </source>
</evidence>
<feature type="region of interest" description="Disordered" evidence="6">
    <location>
        <begin position="265"/>
        <end position="404"/>
    </location>
</feature>
<dbReference type="AlphaFoldDB" id="D8LHE0"/>
<dbReference type="eggNOG" id="KOG1677">
    <property type="taxonomic scope" value="Eukaryota"/>
</dbReference>
<evidence type="ECO:0000256" key="5">
    <source>
        <dbReference type="PROSITE-ProRule" id="PRU00723"/>
    </source>
</evidence>
<dbReference type="InParanoid" id="D8LHE0"/>
<dbReference type="InterPro" id="IPR036855">
    <property type="entry name" value="Znf_CCCH_sf"/>
</dbReference>
<feature type="compositionally biased region" description="Polar residues" evidence="6">
    <location>
        <begin position="376"/>
        <end position="389"/>
    </location>
</feature>
<keyword evidence="3 5" id="KW-0863">Zinc-finger</keyword>
<feature type="compositionally biased region" description="Polar residues" evidence="6">
    <location>
        <begin position="506"/>
        <end position="515"/>
    </location>
</feature>
<dbReference type="EMBL" id="FN649760">
    <property type="protein sequence ID" value="CBN80257.1"/>
    <property type="molecule type" value="Genomic_DNA"/>
</dbReference>
<feature type="zinc finger region" description="C3H1-type" evidence="5">
    <location>
        <begin position="66"/>
        <end position="89"/>
    </location>
</feature>
<dbReference type="SMART" id="SM00356">
    <property type="entry name" value="ZnF_C3H1"/>
    <property type="match status" value="2"/>
</dbReference>
<dbReference type="InterPro" id="IPR045877">
    <property type="entry name" value="ZFP36-like"/>
</dbReference>
<dbReference type="GO" id="GO:0008270">
    <property type="term" value="F:zinc ion binding"/>
    <property type="evidence" value="ECO:0007669"/>
    <property type="project" value="UniProtKB-KW"/>
</dbReference>
<keyword evidence="4 5" id="KW-0862">Zinc</keyword>
<feature type="compositionally biased region" description="Polar residues" evidence="6">
    <location>
        <begin position="427"/>
        <end position="439"/>
    </location>
</feature>
<evidence type="ECO:0000256" key="1">
    <source>
        <dbReference type="ARBA" id="ARBA00022723"/>
    </source>
</evidence>
<dbReference type="Gene3D" id="3.30.1370.210">
    <property type="match status" value="1"/>
</dbReference>
<feature type="compositionally biased region" description="Polar residues" evidence="6">
    <location>
        <begin position="314"/>
        <end position="331"/>
    </location>
</feature>
<evidence type="ECO:0000259" key="7">
    <source>
        <dbReference type="PROSITE" id="PS50103"/>
    </source>
</evidence>
<feature type="region of interest" description="Disordered" evidence="6">
    <location>
        <begin position="416"/>
        <end position="522"/>
    </location>
</feature>
<evidence type="ECO:0000256" key="2">
    <source>
        <dbReference type="ARBA" id="ARBA00022737"/>
    </source>
</evidence>
<evidence type="ECO:0000313" key="8">
    <source>
        <dbReference type="EMBL" id="CBN80257.1"/>
    </source>
</evidence>
<dbReference type="STRING" id="2880.D8LHE0"/>
<dbReference type="Proteomes" id="UP000002630">
    <property type="component" value="Unassembled WGS sequence"/>
</dbReference>
<protein>
    <recommendedName>
        <fullName evidence="7">C3H1-type domain-containing protein</fullName>
    </recommendedName>
</protein>
<dbReference type="SUPFAM" id="SSF90229">
    <property type="entry name" value="CCCH zinc finger"/>
    <property type="match status" value="1"/>
</dbReference>
<keyword evidence="2" id="KW-0677">Repeat</keyword>
<evidence type="ECO:0000256" key="3">
    <source>
        <dbReference type="ARBA" id="ARBA00022771"/>
    </source>
</evidence>
<feature type="domain" description="C3H1-type" evidence="7">
    <location>
        <begin position="12"/>
        <end position="40"/>
    </location>
</feature>
<dbReference type="PANTHER" id="PTHR12547:SF18">
    <property type="entry name" value="PROTEIN TIS11"/>
    <property type="match status" value="1"/>
</dbReference>
<dbReference type="OrthoDB" id="43978at2759"/>
<organism evidence="8 9">
    <name type="scientific">Ectocarpus siliculosus</name>
    <name type="common">Brown alga</name>
    <name type="synonym">Conferva siliculosa</name>
    <dbReference type="NCBI Taxonomy" id="2880"/>
    <lineage>
        <taxon>Eukaryota</taxon>
        <taxon>Sar</taxon>
        <taxon>Stramenopiles</taxon>
        <taxon>Ochrophyta</taxon>
        <taxon>PX clade</taxon>
        <taxon>Phaeophyceae</taxon>
        <taxon>Ectocarpales</taxon>
        <taxon>Ectocarpaceae</taxon>
        <taxon>Ectocarpus</taxon>
    </lineage>
</organism>
<evidence type="ECO:0000256" key="4">
    <source>
        <dbReference type="ARBA" id="ARBA00022833"/>
    </source>
</evidence>
<keyword evidence="1 5" id="KW-0479">Metal-binding</keyword>
<gene>
    <name evidence="8" type="ORF">Esi_0191_0029</name>
</gene>
<dbReference type="PANTHER" id="PTHR12547">
    <property type="entry name" value="CCCH ZINC FINGER/TIS11-RELATED"/>
    <property type="match status" value="1"/>
</dbReference>
<sequence>MGKPSLDLVSVNRKTEICRNWQQGRCVAEAWKCAFAHGTHELRRQSLDQMEYTGRIPNASKFRCYPCLTWITTGACPYFSRCVFIHDPRIRGPTAAYLYKHNGNRSHSTRSGGSVGSPLGRDIFYWPDMPRTDADGNEIMDPSAWMDVAQLMIVGVSSLPTVSANYDMDPSMLHSEDATERAVYQLWYTLVSTITEIREQQNPLVGMGSVPEASYDRNGSFCNAPPSRGVRHIWSDLCQVCESADRPEISPEIVQVTVPATVPRALGARTGGGGSSSVQHAPPSFPLADIDPRSALSLEARTPARAMRKEQPSWRLNTATGAENQRPKQSTGPGGVPGSPCPRRSTAPPALGRSRDTTTSSAGFNTARGLTAEFGTRTSLNTQGNNQLRHASDTRMKGGQRNASWEDVVRSALFEDDDDTKEAASKPPTQRSFSSTISESRAPGFLPWYDGTSPYDDTEVQSSEPPSYPSGGGVESTRGDYLSPPSTGTSPRNPSLDFGTADDCWSASSQQTSFSPCGAPGHPGASTGASSYLYDPRNLSCQSNGAGCGGGISSAGGVSHASQTRRTTTYPFGSFAEGM</sequence>
<proteinExistence type="predicted"/>
<dbReference type="GO" id="GO:0003729">
    <property type="term" value="F:mRNA binding"/>
    <property type="evidence" value="ECO:0007669"/>
    <property type="project" value="InterPro"/>
</dbReference>
<reference evidence="8 9" key="1">
    <citation type="journal article" date="2010" name="Nature">
        <title>The Ectocarpus genome and the independent evolution of multicellularity in brown algae.</title>
        <authorList>
            <person name="Cock J.M."/>
            <person name="Sterck L."/>
            <person name="Rouze P."/>
            <person name="Scornet D."/>
            <person name="Allen A.E."/>
            <person name="Amoutzias G."/>
            <person name="Anthouard V."/>
            <person name="Artiguenave F."/>
            <person name="Aury J.M."/>
            <person name="Badger J.H."/>
            <person name="Beszteri B."/>
            <person name="Billiau K."/>
            <person name="Bonnet E."/>
            <person name="Bothwell J.H."/>
            <person name="Bowler C."/>
            <person name="Boyen C."/>
            <person name="Brownlee C."/>
            <person name="Carrano C.J."/>
            <person name="Charrier B."/>
            <person name="Cho G.Y."/>
            <person name="Coelho S.M."/>
            <person name="Collen J."/>
            <person name="Corre E."/>
            <person name="Da Silva C."/>
            <person name="Delage L."/>
            <person name="Delaroque N."/>
            <person name="Dittami S.M."/>
            <person name="Doulbeau S."/>
            <person name="Elias M."/>
            <person name="Farnham G."/>
            <person name="Gachon C.M."/>
            <person name="Gschloessl B."/>
            <person name="Heesch S."/>
            <person name="Jabbari K."/>
            <person name="Jubin C."/>
            <person name="Kawai H."/>
            <person name="Kimura K."/>
            <person name="Kloareg B."/>
            <person name="Kupper F.C."/>
            <person name="Lang D."/>
            <person name="Le Bail A."/>
            <person name="Leblanc C."/>
            <person name="Lerouge P."/>
            <person name="Lohr M."/>
            <person name="Lopez P.J."/>
            <person name="Martens C."/>
            <person name="Maumus F."/>
            <person name="Michel G."/>
            <person name="Miranda-Saavedra D."/>
            <person name="Morales J."/>
            <person name="Moreau H."/>
            <person name="Motomura T."/>
            <person name="Nagasato C."/>
            <person name="Napoli C.A."/>
            <person name="Nelson D.R."/>
            <person name="Nyvall-Collen P."/>
            <person name="Peters A.F."/>
            <person name="Pommier C."/>
            <person name="Potin P."/>
            <person name="Poulain J."/>
            <person name="Quesneville H."/>
            <person name="Read B."/>
            <person name="Rensing S.A."/>
            <person name="Ritter A."/>
            <person name="Rousvoal S."/>
            <person name="Samanta M."/>
            <person name="Samson G."/>
            <person name="Schroeder D.C."/>
            <person name="Segurens B."/>
            <person name="Strittmatter M."/>
            <person name="Tonon T."/>
            <person name="Tregear J.W."/>
            <person name="Valentin K."/>
            <person name="von Dassow P."/>
            <person name="Yamagishi T."/>
            <person name="Van de Peer Y."/>
            <person name="Wincker P."/>
        </authorList>
    </citation>
    <scope>NUCLEOTIDE SEQUENCE [LARGE SCALE GENOMIC DNA]</scope>
    <source>
        <strain evidence="9">Ec32 / CCAP1310/4</strain>
    </source>
</reference>
<evidence type="ECO:0000256" key="6">
    <source>
        <dbReference type="SAM" id="MobiDB-lite"/>
    </source>
</evidence>
<name>D8LHE0_ECTSI</name>
<dbReference type="InterPro" id="IPR000571">
    <property type="entry name" value="Znf_CCCH"/>
</dbReference>
<accession>D8LHE0</accession>
<feature type="domain" description="C3H1-type" evidence="7">
    <location>
        <begin position="66"/>
        <end position="89"/>
    </location>
</feature>
<feature type="compositionally biased region" description="Polar residues" evidence="6">
    <location>
        <begin position="484"/>
        <end position="493"/>
    </location>
</feature>
<keyword evidence="9" id="KW-1185">Reference proteome</keyword>